<dbReference type="EMBL" id="LZZM01000244">
    <property type="protein sequence ID" value="OOM70165.1"/>
    <property type="molecule type" value="Genomic_DNA"/>
</dbReference>
<sequence>MSSIETAQKEAENYFRNCMVYLKYKRHVEIQIIEDNYGSVVRLGERDF</sequence>
<dbReference type="InterPro" id="IPR005479">
    <property type="entry name" value="CPAse_ATP-bd"/>
</dbReference>
<feature type="domain" description="Carbamoyl phosphate synthase ATP-binding" evidence="1">
    <location>
        <begin position="3"/>
        <end position="47"/>
    </location>
</feature>
<dbReference type="STRING" id="29367.CLPUN_52790"/>
<reference evidence="2 3" key="1">
    <citation type="submission" date="2016-05" db="EMBL/GenBank/DDBJ databases">
        <title>Microbial solvent formation.</title>
        <authorList>
            <person name="Poehlein A."/>
            <person name="Montoya Solano J.D."/>
            <person name="Flitsch S."/>
            <person name="Krabben P."/>
            <person name="Duerre P."/>
            <person name="Daniel R."/>
        </authorList>
    </citation>
    <scope>NUCLEOTIDE SEQUENCE [LARGE SCALE GENOMIC DNA]</scope>
    <source>
        <strain evidence="2 3">DSM 2619</strain>
    </source>
</reference>
<organism evidence="2 3">
    <name type="scientific">Clostridium puniceum</name>
    <dbReference type="NCBI Taxonomy" id="29367"/>
    <lineage>
        <taxon>Bacteria</taxon>
        <taxon>Bacillati</taxon>
        <taxon>Bacillota</taxon>
        <taxon>Clostridia</taxon>
        <taxon>Eubacteriales</taxon>
        <taxon>Clostridiaceae</taxon>
        <taxon>Clostridium</taxon>
    </lineage>
</organism>
<dbReference type="RefSeq" id="WP_242954260.1">
    <property type="nucleotide sequence ID" value="NZ_LZZM01000244.1"/>
</dbReference>
<keyword evidence="3" id="KW-1185">Reference proteome</keyword>
<dbReference type="InterPro" id="IPR013815">
    <property type="entry name" value="ATP_grasp_subdomain_1"/>
</dbReference>
<dbReference type="Gene3D" id="3.30.470.20">
    <property type="entry name" value="ATP-grasp fold, B domain"/>
    <property type="match status" value="1"/>
</dbReference>
<evidence type="ECO:0000313" key="2">
    <source>
        <dbReference type="EMBL" id="OOM70165.1"/>
    </source>
</evidence>
<accession>A0A1S8SY17</accession>
<proteinExistence type="predicted"/>
<comment type="caution">
    <text evidence="2">The sequence shown here is derived from an EMBL/GenBank/DDBJ whole genome shotgun (WGS) entry which is preliminary data.</text>
</comment>
<gene>
    <name evidence="2" type="ORF">CLPUN_52790</name>
</gene>
<dbReference type="AlphaFoldDB" id="A0A1S8SY17"/>
<dbReference type="Proteomes" id="UP000190890">
    <property type="component" value="Unassembled WGS sequence"/>
</dbReference>
<dbReference type="Gene3D" id="3.30.1490.20">
    <property type="entry name" value="ATP-grasp fold, A domain"/>
    <property type="match status" value="1"/>
</dbReference>
<dbReference type="Pfam" id="PF02786">
    <property type="entry name" value="CPSase_L_D2"/>
    <property type="match status" value="1"/>
</dbReference>
<dbReference type="GO" id="GO:0005524">
    <property type="term" value="F:ATP binding"/>
    <property type="evidence" value="ECO:0007669"/>
    <property type="project" value="InterPro"/>
</dbReference>
<evidence type="ECO:0000259" key="1">
    <source>
        <dbReference type="Pfam" id="PF02786"/>
    </source>
</evidence>
<name>A0A1S8SY17_9CLOT</name>
<protein>
    <submittedName>
        <fullName evidence="2">Acetyl-CoA carboxylase biotin carboxylase subunit</fullName>
    </submittedName>
</protein>
<evidence type="ECO:0000313" key="3">
    <source>
        <dbReference type="Proteomes" id="UP000190890"/>
    </source>
</evidence>